<protein>
    <submittedName>
        <fullName evidence="1">Uncharacterized protein</fullName>
    </submittedName>
</protein>
<reference evidence="1" key="2">
    <citation type="submission" date="2022-10" db="EMBL/GenBank/DDBJ databases">
        <authorList>
            <consortium name="ENA_rothamsted_submissions"/>
            <consortium name="culmorum"/>
            <person name="King R."/>
        </authorList>
    </citation>
    <scope>NUCLEOTIDE SEQUENCE</scope>
</reference>
<reference evidence="1" key="1">
    <citation type="submission" date="2022-01" db="EMBL/GenBank/DDBJ databases">
        <authorList>
            <person name="King R."/>
        </authorList>
    </citation>
    <scope>NUCLEOTIDE SEQUENCE</scope>
</reference>
<evidence type="ECO:0000313" key="1">
    <source>
        <dbReference type="EMBL" id="CAG9801001.1"/>
    </source>
</evidence>
<evidence type="ECO:0000313" key="2">
    <source>
        <dbReference type="Proteomes" id="UP001153620"/>
    </source>
</evidence>
<proteinExistence type="predicted"/>
<gene>
    <name evidence="1" type="ORF">CHIRRI_LOCUS3938</name>
</gene>
<sequence length="92" mass="10548">MPTCSNQRSKLDPGTSCESKKDILLLDFPQNAGVRWNKNCPPPNQYKGIYTWTSTPRALYTNRKLIRENLNLQSFMDINDYYFINGVGGCPK</sequence>
<organism evidence="1 2">
    <name type="scientific">Chironomus riparius</name>
    <dbReference type="NCBI Taxonomy" id="315576"/>
    <lineage>
        <taxon>Eukaryota</taxon>
        <taxon>Metazoa</taxon>
        <taxon>Ecdysozoa</taxon>
        <taxon>Arthropoda</taxon>
        <taxon>Hexapoda</taxon>
        <taxon>Insecta</taxon>
        <taxon>Pterygota</taxon>
        <taxon>Neoptera</taxon>
        <taxon>Endopterygota</taxon>
        <taxon>Diptera</taxon>
        <taxon>Nematocera</taxon>
        <taxon>Chironomoidea</taxon>
        <taxon>Chironomidae</taxon>
        <taxon>Chironominae</taxon>
        <taxon>Chironomus</taxon>
    </lineage>
</organism>
<dbReference type="OrthoDB" id="8092964at2759"/>
<accession>A0A9N9RMB7</accession>
<name>A0A9N9RMB7_9DIPT</name>
<keyword evidence="2" id="KW-1185">Reference proteome</keyword>
<dbReference type="Proteomes" id="UP001153620">
    <property type="component" value="Chromosome 1"/>
</dbReference>
<dbReference type="EMBL" id="OU895877">
    <property type="protein sequence ID" value="CAG9801001.1"/>
    <property type="molecule type" value="Genomic_DNA"/>
</dbReference>
<dbReference type="AlphaFoldDB" id="A0A9N9RMB7"/>